<organism evidence="3 4">
    <name type="scientific">Pseudoalteromonas distincta</name>
    <dbReference type="NCBI Taxonomy" id="77608"/>
    <lineage>
        <taxon>Bacteria</taxon>
        <taxon>Pseudomonadati</taxon>
        <taxon>Pseudomonadota</taxon>
        <taxon>Gammaproteobacteria</taxon>
        <taxon>Alteromonadales</taxon>
        <taxon>Pseudoalteromonadaceae</taxon>
        <taxon>Pseudoalteromonas</taxon>
    </lineage>
</organism>
<feature type="transmembrane region" description="Helical" evidence="1">
    <location>
        <begin position="187"/>
        <end position="203"/>
    </location>
</feature>
<dbReference type="GO" id="GO:0016746">
    <property type="term" value="F:acyltransferase activity"/>
    <property type="evidence" value="ECO:0007669"/>
    <property type="project" value="UniProtKB-KW"/>
</dbReference>
<dbReference type="InterPro" id="IPR050879">
    <property type="entry name" value="Acyltransferase_3"/>
</dbReference>
<gene>
    <name evidence="3" type="ORF">QDH73_02130</name>
</gene>
<feature type="transmembrane region" description="Helical" evidence="1">
    <location>
        <begin position="280"/>
        <end position="304"/>
    </location>
</feature>
<evidence type="ECO:0000313" key="4">
    <source>
        <dbReference type="Proteomes" id="UP001242314"/>
    </source>
</evidence>
<feature type="transmembrane region" description="Helical" evidence="1">
    <location>
        <begin position="232"/>
        <end position="249"/>
    </location>
</feature>
<dbReference type="Proteomes" id="UP001242314">
    <property type="component" value="Unassembled WGS sequence"/>
</dbReference>
<evidence type="ECO:0000313" key="3">
    <source>
        <dbReference type="EMBL" id="MDP4482844.1"/>
    </source>
</evidence>
<dbReference type="InterPro" id="IPR002656">
    <property type="entry name" value="Acyl_transf_3_dom"/>
</dbReference>
<feature type="transmembrane region" description="Helical" evidence="1">
    <location>
        <begin position="316"/>
        <end position="334"/>
    </location>
</feature>
<dbReference type="PANTHER" id="PTHR23028">
    <property type="entry name" value="ACETYLTRANSFERASE"/>
    <property type="match status" value="1"/>
</dbReference>
<dbReference type="EC" id="2.3.-.-" evidence="3"/>
<reference evidence="3 4" key="1">
    <citation type="submission" date="2023-04" db="EMBL/GenBank/DDBJ databases">
        <title>Novel Pseudoalteromonas species isolated from Pacific coral.</title>
        <authorList>
            <person name="Videau P."/>
            <person name="Shlafstein M.D."/>
            <person name="Oline D.K."/>
            <person name="Strangman W.K."/>
            <person name="Hahnke R.L."/>
            <person name="Saw J.H."/>
            <person name="Ushijima B."/>
        </authorList>
    </citation>
    <scope>NUCLEOTIDE SEQUENCE [LARGE SCALE GENOMIC DNA]</scope>
    <source>
        <strain evidence="3 4">LMG 14908</strain>
    </source>
</reference>
<keyword evidence="1" id="KW-0812">Transmembrane</keyword>
<accession>A0ABT9GAE6</accession>
<protein>
    <submittedName>
        <fullName evidence="3">Acyltransferase</fullName>
        <ecNumber evidence="3">2.3.-.-</ecNumber>
    </submittedName>
</protein>
<keyword evidence="3" id="KW-0012">Acyltransferase</keyword>
<proteinExistence type="predicted"/>
<keyword evidence="4" id="KW-1185">Reference proteome</keyword>
<sequence>MQTTLNVTIPIISFLICILTAYILGKTPAFNFLNARENRFKSLDGIRGFLALSVFFHHFVITYYWKKNDIWASPPEKMFDNFGSVGVAIFFIITGFLFISKITKKSTTNWVSLYKSRFFRIVPLYGFTLVVISLVVFASSKFNLHVSIPMLIKDYIKWGLFHGGSLNGFTDTRKIIAGVDWTLKYEWLFYICLPLISLCISKLKKVGIYLLVAATLILFFQPFYIFSFKTSYFIFFCIGGFASYLIKNYKPNFKITGKIASTINLLFIIIAMLYPNTLDIFHVFTIAIVFLLTLLGNDLFGIFTLRSSIILGEISYSIYLLHGVILYLLFTVAFPLEASSSLLSDFLLLMPLTSVAVVLISAATFLLIEKPCMSIGKKST</sequence>
<keyword evidence="1" id="KW-0472">Membrane</keyword>
<feature type="transmembrane region" description="Helical" evidence="1">
    <location>
        <begin position="46"/>
        <end position="65"/>
    </location>
</feature>
<evidence type="ECO:0000259" key="2">
    <source>
        <dbReference type="Pfam" id="PF01757"/>
    </source>
</evidence>
<feature type="transmembrane region" description="Helical" evidence="1">
    <location>
        <begin position="6"/>
        <end position="25"/>
    </location>
</feature>
<keyword evidence="3" id="KW-0808">Transferase</keyword>
<feature type="transmembrane region" description="Helical" evidence="1">
    <location>
        <begin position="256"/>
        <end position="274"/>
    </location>
</feature>
<feature type="transmembrane region" description="Helical" evidence="1">
    <location>
        <begin position="121"/>
        <end position="140"/>
    </location>
</feature>
<keyword evidence="1" id="KW-1133">Transmembrane helix</keyword>
<dbReference type="EMBL" id="JASGWX010000001">
    <property type="protein sequence ID" value="MDP4482844.1"/>
    <property type="molecule type" value="Genomic_DNA"/>
</dbReference>
<dbReference type="Pfam" id="PF01757">
    <property type="entry name" value="Acyl_transf_3"/>
    <property type="match status" value="1"/>
</dbReference>
<name>A0ABT9GAE6_9GAMM</name>
<comment type="caution">
    <text evidence="3">The sequence shown here is derived from an EMBL/GenBank/DDBJ whole genome shotgun (WGS) entry which is preliminary data.</text>
</comment>
<feature type="transmembrane region" description="Helical" evidence="1">
    <location>
        <begin position="346"/>
        <end position="368"/>
    </location>
</feature>
<feature type="domain" description="Acyltransferase 3" evidence="2">
    <location>
        <begin position="41"/>
        <end position="363"/>
    </location>
</feature>
<feature type="transmembrane region" description="Helical" evidence="1">
    <location>
        <begin position="208"/>
        <end position="226"/>
    </location>
</feature>
<evidence type="ECO:0000256" key="1">
    <source>
        <dbReference type="SAM" id="Phobius"/>
    </source>
</evidence>
<dbReference type="RefSeq" id="WP_052201197.1">
    <property type="nucleotide sequence ID" value="NZ_JASGWX010000001.1"/>
</dbReference>
<feature type="transmembrane region" description="Helical" evidence="1">
    <location>
        <begin position="81"/>
        <end position="100"/>
    </location>
</feature>